<feature type="binding site" evidence="11">
    <location>
        <position position="40"/>
    </location>
    <ligand>
        <name>[4Fe-4S] cluster</name>
        <dbReference type="ChEBI" id="CHEBI:49883"/>
    </ligand>
</feature>
<evidence type="ECO:0000256" key="7">
    <source>
        <dbReference type="ARBA" id="ARBA00023015"/>
    </source>
</evidence>
<reference evidence="14 15" key="1">
    <citation type="journal article" date="2019" name="Int. J. Syst. Evol. Microbiol.">
        <title>The Global Catalogue of Microorganisms (GCM) 10K type strain sequencing project: providing services to taxonomists for standard genome sequencing and annotation.</title>
        <authorList>
            <consortium name="The Broad Institute Genomics Platform"/>
            <consortium name="The Broad Institute Genome Sequencing Center for Infectious Disease"/>
            <person name="Wu L."/>
            <person name="Ma J."/>
        </authorList>
    </citation>
    <scope>NUCLEOTIDE SEQUENCE [LARGE SCALE GENOMIC DNA]</scope>
    <source>
        <strain evidence="14 15">JCM 4542</strain>
    </source>
</reference>
<dbReference type="InterPro" id="IPR034768">
    <property type="entry name" value="4FE4S_WBL"/>
</dbReference>
<dbReference type="RefSeq" id="WP_344436790.1">
    <property type="nucleotide sequence ID" value="NZ_BAAASL010000015.1"/>
</dbReference>
<comment type="cofactor">
    <cofactor evidence="11">
        <name>[4Fe-4S] cluster</name>
        <dbReference type="ChEBI" id="CHEBI:49883"/>
    </cofactor>
    <text evidence="11">Binds 1 [4Fe-4S] cluster per subunit. Following nitrosylation of the [4Fe-4S] cluster binds 1 [4Fe-8(NO)] cluster per subunit.</text>
</comment>
<comment type="function">
    <text evidence="11">Acts as a transcriptional regulator. Probably redox-responsive. The apo- but not holo-form probably binds DNA.</text>
</comment>
<dbReference type="HAMAP" id="MF_01479">
    <property type="entry name" value="WhiB"/>
    <property type="match status" value="1"/>
</dbReference>
<evidence type="ECO:0000256" key="12">
    <source>
        <dbReference type="SAM" id="MobiDB-lite"/>
    </source>
</evidence>
<comment type="subcellular location">
    <subcellularLocation>
        <location evidence="1 11">Cytoplasm</location>
    </subcellularLocation>
</comment>
<accession>A0ABN3TXU7</accession>
<dbReference type="InterPro" id="IPR003482">
    <property type="entry name" value="Whib"/>
</dbReference>
<evidence type="ECO:0000256" key="8">
    <source>
        <dbReference type="ARBA" id="ARBA00023125"/>
    </source>
</evidence>
<evidence type="ECO:0000313" key="15">
    <source>
        <dbReference type="Proteomes" id="UP001500886"/>
    </source>
</evidence>
<evidence type="ECO:0000256" key="6">
    <source>
        <dbReference type="ARBA" id="ARBA00023014"/>
    </source>
</evidence>
<keyword evidence="11" id="KW-0963">Cytoplasm</keyword>
<evidence type="ECO:0000256" key="3">
    <source>
        <dbReference type="ARBA" id="ARBA00022485"/>
    </source>
</evidence>
<comment type="PTM">
    <text evidence="11">The Fe-S cluster can be nitrosylated by nitric oxide (NO).</text>
</comment>
<evidence type="ECO:0000256" key="4">
    <source>
        <dbReference type="ARBA" id="ARBA00022723"/>
    </source>
</evidence>
<keyword evidence="9 11" id="KW-1015">Disulfide bond</keyword>
<feature type="binding site" evidence="11">
    <location>
        <position position="37"/>
    </location>
    <ligand>
        <name>[4Fe-4S] cluster</name>
        <dbReference type="ChEBI" id="CHEBI:49883"/>
    </ligand>
</feature>
<dbReference type="PANTHER" id="PTHR38839:SF6">
    <property type="entry name" value="TRANSCRIPTIONAL REGULATOR WHIB1"/>
    <property type="match status" value="1"/>
</dbReference>
<feature type="binding site" evidence="11">
    <location>
        <position position="46"/>
    </location>
    <ligand>
        <name>[4Fe-4S] cluster</name>
        <dbReference type="ChEBI" id="CHEBI:49883"/>
    </ligand>
</feature>
<evidence type="ECO:0000256" key="10">
    <source>
        <dbReference type="ARBA" id="ARBA00023163"/>
    </source>
</evidence>
<keyword evidence="4 11" id="KW-0479">Metal-binding</keyword>
<protein>
    <recommendedName>
        <fullName evidence="11">Transcriptional regulator WhiB</fullName>
    </recommendedName>
</protein>
<evidence type="ECO:0000313" key="14">
    <source>
        <dbReference type="EMBL" id="GAA2720350.1"/>
    </source>
</evidence>
<dbReference type="Pfam" id="PF02467">
    <property type="entry name" value="Whib"/>
    <property type="match status" value="1"/>
</dbReference>
<evidence type="ECO:0000256" key="1">
    <source>
        <dbReference type="ARBA" id="ARBA00004496"/>
    </source>
</evidence>
<evidence type="ECO:0000259" key="13">
    <source>
        <dbReference type="PROSITE" id="PS51674"/>
    </source>
</evidence>
<proteinExistence type="inferred from homology"/>
<evidence type="ECO:0000256" key="5">
    <source>
        <dbReference type="ARBA" id="ARBA00023004"/>
    </source>
</evidence>
<dbReference type="EMBL" id="BAAASL010000015">
    <property type="protein sequence ID" value="GAA2720350.1"/>
    <property type="molecule type" value="Genomic_DNA"/>
</dbReference>
<dbReference type="Proteomes" id="UP001500886">
    <property type="component" value="Unassembled WGS sequence"/>
</dbReference>
<feature type="domain" description="4Fe-4S Wbl-type" evidence="13">
    <location>
        <begin position="8"/>
        <end position="70"/>
    </location>
</feature>
<organism evidence="14 15">
    <name type="scientific">Streptomyces luteosporeus</name>
    <dbReference type="NCBI Taxonomy" id="173856"/>
    <lineage>
        <taxon>Bacteria</taxon>
        <taxon>Bacillati</taxon>
        <taxon>Actinomycetota</taxon>
        <taxon>Actinomycetes</taxon>
        <taxon>Kitasatosporales</taxon>
        <taxon>Streptomycetaceae</taxon>
        <taxon>Streptomyces</taxon>
    </lineage>
</organism>
<gene>
    <name evidence="11" type="primary">whiB</name>
    <name evidence="14" type="ORF">GCM10010315_40540</name>
</gene>
<comment type="PTM">
    <text evidence="11">Upon Fe-S cluster removal intramolecular disulfide bonds are formed.</text>
</comment>
<keyword evidence="15" id="KW-1185">Reference proteome</keyword>
<evidence type="ECO:0000256" key="9">
    <source>
        <dbReference type="ARBA" id="ARBA00023157"/>
    </source>
</evidence>
<keyword evidence="3 11" id="KW-0004">4Fe-4S</keyword>
<dbReference type="PANTHER" id="PTHR38839">
    <property type="entry name" value="TRANSCRIPTIONAL REGULATOR WHID-RELATED"/>
    <property type="match status" value="1"/>
</dbReference>
<sequence>MDWRHNAVCREEDPELFFPVGNTGPALLQIEEAKAACRRCPVMEQCLQWALEFGQDSGVWGGHSEDERRAMKRRAARNRARPASA</sequence>
<dbReference type="PROSITE" id="PS51674">
    <property type="entry name" value="4FE4S_WBL"/>
    <property type="match status" value="1"/>
</dbReference>
<feature type="region of interest" description="Disordered" evidence="12">
    <location>
        <begin position="60"/>
        <end position="85"/>
    </location>
</feature>
<comment type="caution">
    <text evidence="14">The sequence shown here is derived from an EMBL/GenBank/DDBJ whole genome shotgun (WGS) entry which is preliminary data.</text>
</comment>
<feature type="binding site" evidence="11">
    <location>
        <position position="9"/>
    </location>
    <ligand>
        <name>[4Fe-4S] cluster</name>
        <dbReference type="ChEBI" id="CHEBI:49883"/>
    </ligand>
</feature>
<keyword evidence="5 11" id="KW-0408">Iron</keyword>
<keyword evidence="8 11" id="KW-0238">DNA-binding</keyword>
<evidence type="ECO:0000256" key="11">
    <source>
        <dbReference type="HAMAP-Rule" id="MF_01479"/>
    </source>
</evidence>
<evidence type="ECO:0000256" key="2">
    <source>
        <dbReference type="ARBA" id="ARBA00006597"/>
    </source>
</evidence>
<name>A0ABN3TXU7_9ACTN</name>
<comment type="similarity">
    <text evidence="2 11">Belongs to the WhiB family.</text>
</comment>
<keyword evidence="10 11" id="KW-0804">Transcription</keyword>
<keyword evidence="6 11" id="KW-0411">Iron-sulfur</keyword>
<keyword evidence="7 11" id="KW-0805">Transcription regulation</keyword>
<feature type="compositionally biased region" description="Basic residues" evidence="12">
    <location>
        <begin position="70"/>
        <end position="85"/>
    </location>
</feature>